<dbReference type="KEGG" id="mtm:MYCTH_2128242"/>
<dbReference type="InterPro" id="IPR011032">
    <property type="entry name" value="GroES-like_sf"/>
</dbReference>
<gene>
    <name evidence="1" type="ORF">MYCTH_2128242</name>
</gene>
<dbReference type="eggNOG" id="KOG1202">
    <property type="taxonomic scope" value="Eukaryota"/>
</dbReference>
<dbReference type="SUPFAM" id="SSF50129">
    <property type="entry name" value="GroES-like"/>
    <property type="match status" value="1"/>
</dbReference>
<protein>
    <submittedName>
        <fullName evidence="1">Uncharacterized protein</fullName>
    </submittedName>
</protein>
<dbReference type="GeneID" id="11514372"/>
<keyword evidence="2" id="KW-1185">Reference proteome</keyword>
<dbReference type="Proteomes" id="UP000007322">
    <property type="component" value="Chromosome 4"/>
</dbReference>
<organism evidence="1 2">
    <name type="scientific">Thermothelomyces thermophilus (strain ATCC 42464 / BCRC 31852 / DSM 1799)</name>
    <name type="common">Sporotrichum thermophile</name>
    <dbReference type="NCBI Taxonomy" id="573729"/>
    <lineage>
        <taxon>Eukaryota</taxon>
        <taxon>Fungi</taxon>
        <taxon>Dikarya</taxon>
        <taxon>Ascomycota</taxon>
        <taxon>Pezizomycotina</taxon>
        <taxon>Sordariomycetes</taxon>
        <taxon>Sordariomycetidae</taxon>
        <taxon>Sordariales</taxon>
        <taxon>Chaetomiaceae</taxon>
        <taxon>Thermothelomyces</taxon>
    </lineage>
</organism>
<evidence type="ECO:0000313" key="1">
    <source>
        <dbReference type="EMBL" id="AEO59184.1"/>
    </source>
</evidence>
<dbReference type="InParanoid" id="G2QFF5"/>
<proteinExistence type="predicted"/>
<reference evidence="1 2" key="1">
    <citation type="journal article" date="2011" name="Nat. Biotechnol.">
        <title>Comparative genomic analysis of the thermophilic biomass-degrading fungi Myceliophthora thermophila and Thielavia terrestris.</title>
        <authorList>
            <person name="Berka R.M."/>
            <person name="Grigoriev I.V."/>
            <person name="Otillar R."/>
            <person name="Salamov A."/>
            <person name="Grimwood J."/>
            <person name="Reid I."/>
            <person name="Ishmael N."/>
            <person name="John T."/>
            <person name="Darmond C."/>
            <person name="Moisan M.-C."/>
            <person name="Henrissat B."/>
            <person name="Coutinho P.M."/>
            <person name="Lombard V."/>
            <person name="Natvig D.O."/>
            <person name="Lindquist E."/>
            <person name="Schmutz J."/>
            <person name="Lucas S."/>
            <person name="Harris P."/>
            <person name="Powlowski J."/>
            <person name="Bellemare A."/>
            <person name="Taylor D."/>
            <person name="Butler G."/>
            <person name="de Vries R.P."/>
            <person name="Allijn I.E."/>
            <person name="van den Brink J."/>
            <person name="Ushinsky S."/>
            <person name="Storms R."/>
            <person name="Powell A.J."/>
            <person name="Paulsen I.T."/>
            <person name="Elbourne L.D.H."/>
            <person name="Baker S.E."/>
            <person name="Magnuson J."/>
            <person name="LaBoissiere S."/>
            <person name="Clutterbuck A.J."/>
            <person name="Martinez D."/>
            <person name="Wogulis M."/>
            <person name="de Leon A.L."/>
            <person name="Rey M.W."/>
            <person name="Tsang A."/>
        </authorList>
    </citation>
    <scope>NUCLEOTIDE SEQUENCE [LARGE SCALE GENOMIC DNA]</scope>
    <source>
        <strain evidence="2">ATCC 42464 / BCRC 31852 / DSM 1799</strain>
    </source>
</reference>
<dbReference type="HOGENOM" id="CLU_2293627_0_0_1"/>
<dbReference type="AlphaFoldDB" id="G2QFF5"/>
<dbReference type="OrthoDB" id="48317at2759"/>
<dbReference type="STRING" id="573729.G2QFF5"/>
<dbReference type="Gene3D" id="3.90.180.10">
    <property type="entry name" value="Medium-chain alcohol dehydrogenases, catalytic domain"/>
    <property type="match status" value="1"/>
</dbReference>
<accession>G2QFF5</accession>
<name>G2QFF5_THET4</name>
<evidence type="ECO:0000313" key="2">
    <source>
        <dbReference type="Proteomes" id="UP000007322"/>
    </source>
</evidence>
<dbReference type="VEuPathDB" id="FungiDB:MYCTH_2128242"/>
<dbReference type="EMBL" id="CP003005">
    <property type="protein sequence ID" value="AEO59184.1"/>
    <property type="molecule type" value="Genomic_DNA"/>
</dbReference>
<sequence>MSTAGALDTLHFVDDSAVEQLLDTGEIEIEIKAIGLNFRDGMAAKSSVPLSSGSIEASESGDRVAVFTKGAFATKARTRECLAFKIPKEISFEAAASLPLA</sequence>
<dbReference type="RefSeq" id="XP_003664429.1">
    <property type="nucleotide sequence ID" value="XM_003664381.1"/>
</dbReference>